<protein>
    <recommendedName>
        <fullName evidence="6">Nucleoporin Nup54 alpha-helical domain-containing protein</fullName>
    </recommendedName>
</protein>
<feature type="compositionally biased region" description="Low complexity" evidence="5">
    <location>
        <begin position="96"/>
        <end position="114"/>
    </location>
</feature>
<dbReference type="GO" id="GO:0006607">
    <property type="term" value="P:NLS-bearing protein import into nucleus"/>
    <property type="evidence" value="ECO:0007669"/>
    <property type="project" value="TreeGrafter"/>
</dbReference>
<evidence type="ECO:0000313" key="8">
    <source>
        <dbReference type="Proteomes" id="UP000279259"/>
    </source>
</evidence>
<dbReference type="OrthoDB" id="6162375at2759"/>
<feature type="compositionally biased region" description="Gly residues" evidence="5">
    <location>
        <begin position="120"/>
        <end position="130"/>
    </location>
</feature>
<dbReference type="PANTHER" id="PTHR13000">
    <property type="entry name" value="NUCLEOPORIN P54"/>
    <property type="match status" value="1"/>
</dbReference>
<keyword evidence="3" id="KW-0906">Nuclear pore complex</keyword>
<feature type="compositionally biased region" description="Low complexity" evidence="5">
    <location>
        <begin position="61"/>
        <end position="78"/>
    </location>
</feature>
<proteinExistence type="predicted"/>
<evidence type="ECO:0000259" key="6">
    <source>
        <dbReference type="Pfam" id="PF13874"/>
    </source>
</evidence>
<feature type="compositionally biased region" description="Gly residues" evidence="5">
    <location>
        <begin position="79"/>
        <end position="95"/>
    </location>
</feature>
<evidence type="ECO:0000256" key="4">
    <source>
        <dbReference type="ARBA" id="ARBA00023242"/>
    </source>
</evidence>
<evidence type="ECO:0000256" key="3">
    <source>
        <dbReference type="ARBA" id="ARBA00023132"/>
    </source>
</evidence>
<keyword evidence="3" id="KW-0653">Protein transport</keyword>
<gene>
    <name evidence="7" type="ORF">EHS25_008637</name>
</gene>
<feature type="domain" description="Nucleoporin Nup54 alpha-helical" evidence="6">
    <location>
        <begin position="300"/>
        <end position="376"/>
    </location>
</feature>
<comment type="subcellular location">
    <subcellularLocation>
        <location evidence="1">Nucleus</location>
        <location evidence="1">Nuclear pore complex</location>
    </subcellularLocation>
</comment>
<feature type="compositionally biased region" description="Low complexity" evidence="5">
    <location>
        <begin position="1"/>
        <end position="16"/>
    </location>
</feature>
<feature type="compositionally biased region" description="Low complexity" evidence="5">
    <location>
        <begin position="131"/>
        <end position="144"/>
    </location>
</feature>
<keyword evidence="3" id="KW-0811">Translocation</keyword>
<dbReference type="GO" id="GO:0036228">
    <property type="term" value="P:protein localization to nuclear inner membrane"/>
    <property type="evidence" value="ECO:0007669"/>
    <property type="project" value="TreeGrafter"/>
</dbReference>
<dbReference type="GO" id="GO:0017056">
    <property type="term" value="F:structural constituent of nuclear pore"/>
    <property type="evidence" value="ECO:0007669"/>
    <property type="project" value="TreeGrafter"/>
</dbReference>
<dbReference type="STRING" id="1890683.A0A427YM81"/>
<comment type="caution">
    <text evidence="7">The sequence shown here is derived from an EMBL/GenBank/DDBJ whole genome shotgun (WGS) entry which is preliminary data.</text>
</comment>
<dbReference type="Pfam" id="PF13634">
    <property type="entry name" value="Nucleoporin_FG"/>
    <property type="match status" value="3"/>
</dbReference>
<accession>A0A427YM81</accession>
<dbReference type="EMBL" id="RSCD01000006">
    <property type="protein sequence ID" value="RSH92222.1"/>
    <property type="molecule type" value="Genomic_DNA"/>
</dbReference>
<sequence>MSSFTFGATPAASTSTGAGGLFGSAAPKPAFGGFSTPNPQQQQPAAGGGLFGAQPNQPAPTGTSTGLFGSSTAQPAPQAGGGLFGGAPTGGGGLFGQQPQQQQQQQQGQTPGAGSSLFGGNSGATGGGLFGQAQAQPQQKPAGTGLFGSTAMTPSSGGLFGSTAQPGQQQAGTGLFGSTAQSQQPAQSSLFGGFGQSQQPQQQQQQQPSASTSIFGAPPQPLQQQPQAALFGSVNAPLAATSNLGASAVGLPQRQEQSIEERMMAVQRAWDPSSPDCRFKYFFYNVVEPGTTYRYGRPAAANDDVKWAKAVRENPDPNSMVPALAVGWGDVKKRVQLQEQIASVHQEKIKFIPILQSTSFRPEEAETRERLESIKSELDGRAPSRAPGARLGESSIGTGNGTPRKGQGRMLGQVNELWGAVEEIRRRRRGGRPEGREAWLADEKVLAEVAEVLAQQQLALQKLTELVQNAVFDADVMRQGLGLLGASERER</sequence>
<feature type="compositionally biased region" description="Low complexity" evidence="5">
    <location>
        <begin position="161"/>
        <end position="189"/>
    </location>
</feature>
<name>A0A427YM81_9TREE</name>
<dbReference type="InterPro" id="IPR025712">
    <property type="entry name" value="Nup54_alpha-helical_dom"/>
</dbReference>
<dbReference type="InterPro" id="IPR024864">
    <property type="entry name" value="Nup54/Nup57/Nup44"/>
</dbReference>
<dbReference type="GO" id="GO:0006999">
    <property type="term" value="P:nuclear pore organization"/>
    <property type="evidence" value="ECO:0007669"/>
    <property type="project" value="TreeGrafter"/>
</dbReference>
<dbReference type="InterPro" id="IPR025574">
    <property type="entry name" value="Nucleoporin_FG_rpt"/>
</dbReference>
<dbReference type="GO" id="GO:0044613">
    <property type="term" value="C:nuclear pore central transport channel"/>
    <property type="evidence" value="ECO:0007669"/>
    <property type="project" value="TreeGrafter"/>
</dbReference>
<feature type="compositionally biased region" description="Low complexity" evidence="5">
    <location>
        <begin position="196"/>
        <end position="209"/>
    </location>
</feature>
<feature type="region of interest" description="Disordered" evidence="5">
    <location>
        <begin position="1"/>
        <end position="225"/>
    </location>
</feature>
<dbReference type="PANTHER" id="PTHR13000:SF0">
    <property type="entry name" value="NUCLEOPORIN P54"/>
    <property type="match status" value="1"/>
</dbReference>
<dbReference type="AlphaFoldDB" id="A0A427YM81"/>
<feature type="compositionally biased region" description="Basic and acidic residues" evidence="5">
    <location>
        <begin position="362"/>
        <end position="382"/>
    </location>
</feature>
<keyword evidence="3" id="KW-0509">mRNA transport</keyword>
<evidence type="ECO:0000256" key="5">
    <source>
        <dbReference type="SAM" id="MobiDB-lite"/>
    </source>
</evidence>
<keyword evidence="4" id="KW-0539">Nucleus</keyword>
<keyword evidence="2" id="KW-0813">Transport</keyword>
<keyword evidence="8" id="KW-1185">Reference proteome</keyword>
<dbReference type="Proteomes" id="UP000279259">
    <property type="component" value="Unassembled WGS sequence"/>
</dbReference>
<evidence type="ECO:0000256" key="1">
    <source>
        <dbReference type="ARBA" id="ARBA00004567"/>
    </source>
</evidence>
<dbReference type="Pfam" id="PF13874">
    <property type="entry name" value="Nup54"/>
    <property type="match status" value="1"/>
</dbReference>
<feature type="region of interest" description="Disordered" evidence="5">
    <location>
        <begin position="362"/>
        <end position="409"/>
    </location>
</feature>
<evidence type="ECO:0000313" key="7">
    <source>
        <dbReference type="EMBL" id="RSH92222.1"/>
    </source>
</evidence>
<evidence type="ECO:0000256" key="2">
    <source>
        <dbReference type="ARBA" id="ARBA00022448"/>
    </source>
</evidence>
<organism evidence="7 8">
    <name type="scientific">Saitozyma podzolica</name>
    <dbReference type="NCBI Taxonomy" id="1890683"/>
    <lineage>
        <taxon>Eukaryota</taxon>
        <taxon>Fungi</taxon>
        <taxon>Dikarya</taxon>
        <taxon>Basidiomycota</taxon>
        <taxon>Agaricomycotina</taxon>
        <taxon>Tremellomycetes</taxon>
        <taxon>Tremellales</taxon>
        <taxon>Trimorphomycetaceae</taxon>
        <taxon>Saitozyma</taxon>
    </lineage>
</organism>
<reference evidence="7 8" key="1">
    <citation type="submission" date="2018-11" db="EMBL/GenBank/DDBJ databases">
        <title>Genome sequence of Saitozyma podzolica DSM 27192.</title>
        <authorList>
            <person name="Aliyu H."/>
            <person name="Gorte O."/>
            <person name="Ochsenreither K."/>
        </authorList>
    </citation>
    <scope>NUCLEOTIDE SEQUENCE [LARGE SCALE GENOMIC DNA]</scope>
    <source>
        <strain evidence="7 8">DSM 27192</strain>
    </source>
</reference>